<evidence type="ECO:0000313" key="3">
    <source>
        <dbReference type="Proteomes" id="UP001362999"/>
    </source>
</evidence>
<dbReference type="EMBL" id="JAWWNJ010000106">
    <property type="protein sequence ID" value="KAK6992874.1"/>
    <property type="molecule type" value="Genomic_DNA"/>
</dbReference>
<organism evidence="2 3">
    <name type="scientific">Favolaschia claudopus</name>
    <dbReference type="NCBI Taxonomy" id="2862362"/>
    <lineage>
        <taxon>Eukaryota</taxon>
        <taxon>Fungi</taxon>
        <taxon>Dikarya</taxon>
        <taxon>Basidiomycota</taxon>
        <taxon>Agaricomycotina</taxon>
        <taxon>Agaricomycetes</taxon>
        <taxon>Agaricomycetidae</taxon>
        <taxon>Agaricales</taxon>
        <taxon>Marasmiineae</taxon>
        <taxon>Mycenaceae</taxon>
        <taxon>Favolaschia</taxon>
    </lineage>
</organism>
<name>A0AAW0CIM6_9AGAR</name>
<protein>
    <recommendedName>
        <fullName evidence="4">F-box domain-containing protein</fullName>
    </recommendedName>
</protein>
<dbReference type="Proteomes" id="UP001362999">
    <property type="component" value="Unassembled WGS sequence"/>
</dbReference>
<gene>
    <name evidence="2" type="ORF">R3P38DRAFT_2770255</name>
    <name evidence="1" type="ORF">R3P38DRAFT_2801689</name>
</gene>
<accession>A0AAW0CIM6</accession>
<reference evidence="2 3" key="1">
    <citation type="journal article" date="2024" name="J Genomics">
        <title>Draft genome sequencing and assembly of Favolaschia claudopus CIRM-BRFM 2984 isolated from oak limbs.</title>
        <authorList>
            <person name="Navarro D."/>
            <person name="Drula E."/>
            <person name="Chaduli D."/>
            <person name="Cazenave R."/>
            <person name="Ahrendt S."/>
            <person name="Wang J."/>
            <person name="Lipzen A."/>
            <person name="Daum C."/>
            <person name="Barry K."/>
            <person name="Grigoriev I.V."/>
            <person name="Favel A."/>
            <person name="Rosso M.N."/>
            <person name="Martin F."/>
        </authorList>
    </citation>
    <scope>NUCLEOTIDE SEQUENCE [LARGE SCALE GENOMIC DNA]</scope>
    <source>
        <strain evidence="2 3">CIRM-BRFM 2984</strain>
    </source>
</reference>
<comment type="caution">
    <text evidence="2">The sequence shown here is derived from an EMBL/GenBank/DDBJ whole genome shotgun (WGS) entry which is preliminary data.</text>
</comment>
<dbReference type="EMBL" id="JAWWNJ010000017">
    <property type="protein sequence ID" value="KAK7037893.1"/>
    <property type="molecule type" value="Genomic_DNA"/>
</dbReference>
<dbReference type="AlphaFoldDB" id="A0AAW0CIM6"/>
<evidence type="ECO:0000313" key="2">
    <source>
        <dbReference type="EMBL" id="KAK7037893.1"/>
    </source>
</evidence>
<evidence type="ECO:0008006" key="4">
    <source>
        <dbReference type="Google" id="ProtNLM"/>
    </source>
</evidence>
<evidence type="ECO:0000313" key="1">
    <source>
        <dbReference type="EMBL" id="KAK6992874.1"/>
    </source>
</evidence>
<proteinExistence type="predicted"/>
<keyword evidence="3" id="KW-1185">Reference proteome</keyword>
<sequence>MSQEPDDDSEYEFLNVVSTASDANAPELSLAYIKYISFDSVQNAVALKINAFPLEILTAILVLIPDRFNERPEKWKTSCRRLAQVCKMWKGAIEGTMCFRSTFCFQPSTRVSHIHSFDNRTSSVPVSLAFYFLDDIEDWDGMEEWLEECVVALSGCIARCRFVLFKVRDAALSRLLLDLLHTVQAVQLRCAVVDMATNGWLPQDQQGQPIHPIFGGQMPIIEDLTVVGDLTQWTTPIVYSSLTSLTLAYLYNTFGISTHDFFLLLRQSPMLQRIRLDWLTFYDYDIETSDPPVMHHLTHLSLAMHAESALQAVGKLVMPALVDLHFEATSDAAALGILKEFTKLGQHVEKLAIRSGKLAADTLLEIDRLMPNSDPLSTRGCTDSFCCILHAIAIHWPVVLPRLREVTIDENVGTMHEYAQDKLDGIADSPAVDVPRSSTSSYSRDIAHRYKLVIPMASCLNTEDRPPRFHSSECFLAGR</sequence>